<evidence type="ECO:0000256" key="1">
    <source>
        <dbReference type="ARBA" id="ARBA00008857"/>
    </source>
</evidence>
<evidence type="ECO:0000259" key="4">
    <source>
        <dbReference type="PROSITE" id="PS51898"/>
    </source>
</evidence>
<keyword evidence="6" id="KW-1185">Reference proteome</keyword>
<dbReference type="CDD" id="cd00397">
    <property type="entry name" value="DNA_BRE_C"/>
    <property type="match status" value="1"/>
</dbReference>
<dbReference type="InterPro" id="IPR013762">
    <property type="entry name" value="Integrase-like_cat_sf"/>
</dbReference>
<dbReference type="Proteomes" id="UP000225740">
    <property type="component" value="Unassembled WGS sequence"/>
</dbReference>
<dbReference type="AlphaFoldDB" id="A0A2G1W0C8"/>
<evidence type="ECO:0000256" key="2">
    <source>
        <dbReference type="ARBA" id="ARBA00023125"/>
    </source>
</evidence>
<sequence length="407" mass="46210">MTAKQGIKKPDKPRPDFPLYALSNGQWCKKIAGRHQSFGPWEDPDGAEQAYLDWLARKRLNLSQPKPGEKTVDEIVDLYLDESAERVERKRLGQKRGLSAKTHREHKRHLLWFRDQVIDGHRVGSRAVASLRSDDFSKLYQLIPAHYSCDSIRHRVTYVNGLLTWAADNEFIDRVPATGRLWRIPTRDEVEAEKTSSPAKVWTRPQIKKLLASANPQIAAMIYLGMNAGFGNSDCARLKVDEMCGTWIEVPRGKNGRPRKAWLWPETVKAMKEARKACPKPRRGCEDLFFLTHTGGPWADEETFFDGVGDEFGELKRACGFDGKEFKGVGFYAFRHTFAEHASNATGNNADDIAVKHVLGHLELAQLATYRREIAKPRIKRVCERVRAWFLAGSGNQASNKQKQGKK</sequence>
<dbReference type="InterPro" id="IPR010998">
    <property type="entry name" value="Integrase_recombinase_N"/>
</dbReference>
<evidence type="ECO:0000256" key="3">
    <source>
        <dbReference type="ARBA" id="ARBA00023172"/>
    </source>
</evidence>
<dbReference type="RefSeq" id="WP_099263430.1">
    <property type="nucleotide sequence ID" value="NZ_NIZW01000026.1"/>
</dbReference>
<dbReference type="InterPro" id="IPR002104">
    <property type="entry name" value="Integrase_catalytic"/>
</dbReference>
<dbReference type="PANTHER" id="PTHR30349:SF64">
    <property type="entry name" value="PROPHAGE INTEGRASE INTD-RELATED"/>
    <property type="match status" value="1"/>
</dbReference>
<organism evidence="5 6">
    <name type="scientific">Rhodopirellula bahusiensis</name>
    <dbReference type="NCBI Taxonomy" id="2014065"/>
    <lineage>
        <taxon>Bacteria</taxon>
        <taxon>Pseudomonadati</taxon>
        <taxon>Planctomycetota</taxon>
        <taxon>Planctomycetia</taxon>
        <taxon>Pirellulales</taxon>
        <taxon>Pirellulaceae</taxon>
        <taxon>Rhodopirellula</taxon>
    </lineage>
</organism>
<reference evidence="5 6" key="1">
    <citation type="submission" date="2017-06" db="EMBL/GenBank/DDBJ databases">
        <title>Description of Rhodopirellula bahusiensis sp. nov.</title>
        <authorList>
            <person name="Kizina J."/>
            <person name="Harder J."/>
        </authorList>
    </citation>
    <scope>NUCLEOTIDE SEQUENCE [LARGE SCALE GENOMIC DNA]</scope>
    <source>
        <strain evidence="5 6">SWK21</strain>
    </source>
</reference>
<feature type="domain" description="Tyr recombinase" evidence="4">
    <location>
        <begin position="197"/>
        <end position="384"/>
    </location>
</feature>
<dbReference type="InterPro" id="IPR050090">
    <property type="entry name" value="Tyrosine_recombinase_XerCD"/>
</dbReference>
<dbReference type="Gene3D" id="1.10.443.10">
    <property type="entry name" value="Intergrase catalytic core"/>
    <property type="match status" value="1"/>
</dbReference>
<dbReference type="OrthoDB" id="246806at2"/>
<dbReference type="EMBL" id="NIZW01000026">
    <property type="protein sequence ID" value="PHQ32455.1"/>
    <property type="molecule type" value="Genomic_DNA"/>
</dbReference>
<protein>
    <recommendedName>
        <fullName evidence="4">Tyr recombinase domain-containing protein</fullName>
    </recommendedName>
</protein>
<dbReference type="Gene3D" id="1.10.150.130">
    <property type="match status" value="1"/>
</dbReference>
<keyword evidence="3" id="KW-0233">DNA recombination</keyword>
<dbReference type="PANTHER" id="PTHR30349">
    <property type="entry name" value="PHAGE INTEGRASE-RELATED"/>
    <property type="match status" value="1"/>
</dbReference>
<evidence type="ECO:0000313" key="6">
    <source>
        <dbReference type="Proteomes" id="UP000225740"/>
    </source>
</evidence>
<comment type="similarity">
    <text evidence="1">Belongs to the 'phage' integrase family.</text>
</comment>
<accession>A0A2G1W0C8</accession>
<dbReference type="GO" id="GO:0006310">
    <property type="term" value="P:DNA recombination"/>
    <property type="evidence" value="ECO:0007669"/>
    <property type="project" value="UniProtKB-KW"/>
</dbReference>
<dbReference type="SUPFAM" id="SSF56349">
    <property type="entry name" value="DNA breaking-rejoining enzymes"/>
    <property type="match status" value="1"/>
</dbReference>
<dbReference type="InterPro" id="IPR011010">
    <property type="entry name" value="DNA_brk_join_enz"/>
</dbReference>
<evidence type="ECO:0000313" key="5">
    <source>
        <dbReference type="EMBL" id="PHQ32455.1"/>
    </source>
</evidence>
<gene>
    <name evidence="5" type="ORF">CEE69_25335</name>
</gene>
<dbReference type="GeneID" id="90611246"/>
<comment type="caution">
    <text evidence="5">The sequence shown here is derived from an EMBL/GenBank/DDBJ whole genome shotgun (WGS) entry which is preliminary data.</text>
</comment>
<dbReference type="PROSITE" id="PS51898">
    <property type="entry name" value="TYR_RECOMBINASE"/>
    <property type="match status" value="1"/>
</dbReference>
<dbReference type="GO" id="GO:0003677">
    <property type="term" value="F:DNA binding"/>
    <property type="evidence" value="ECO:0007669"/>
    <property type="project" value="UniProtKB-KW"/>
</dbReference>
<dbReference type="GO" id="GO:0015074">
    <property type="term" value="P:DNA integration"/>
    <property type="evidence" value="ECO:0007669"/>
    <property type="project" value="InterPro"/>
</dbReference>
<name>A0A2G1W0C8_9BACT</name>
<proteinExistence type="inferred from homology"/>
<keyword evidence="2" id="KW-0238">DNA-binding</keyword>